<dbReference type="InterPro" id="IPR009068">
    <property type="entry name" value="uS15_NS1_RNA-bd_sf"/>
</dbReference>
<evidence type="ECO:0000256" key="1">
    <source>
        <dbReference type="ARBA" id="ARBA00004496"/>
    </source>
</evidence>
<protein>
    <recommendedName>
        <fullName evidence="4">Methionine--tRNA ligase, cytoplasmic</fullName>
        <ecNumber evidence="3">6.1.1.10</ecNumber>
    </recommendedName>
    <alternativeName>
        <fullName evidence="13">Methionyl-tRNA synthetase</fullName>
    </alternativeName>
</protein>
<dbReference type="FunFam" id="1.10.287.10:FF:000014">
    <property type="entry name" value="Methionyl-tRNA synthetase"/>
    <property type="match status" value="2"/>
</dbReference>
<feature type="domain" description="GST C-terminal" evidence="17">
    <location>
        <begin position="69"/>
        <end position="192"/>
    </location>
</feature>
<dbReference type="SUPFAM" id="SSF47060">
    <property type="entry name" value="S15/NS1 RNA-binding domain"/>
    <property type="match status" value="2"/>
</dbReference>
<dbReference type="InterPro" id="IPR010987">
    <property type="entry name" value="Glutathione-S-Trfase_C-like"/>
</dbReference>
<dbReference type="HAMAP" id="MF_00098">
    <property type="entry name" value="Met_tRNA_synth_type1"/>
    <property type="match status" value="1"/>
</dbReference>
<dbReference type="Gene3D" id="1.10.730.10">
    <property type="entry name" value="Isoleucyl-tRNA Synthetase, Domain 1"/>
    <property type="match status" value="1"/>
</dbReference>
<dbReference type="SUPFAM" id="SSF57770">
    <property type="entry name" value="Methionyl-tRNA synthetase (MetRS), Zn-domain"/>
    <property type="match status" value="1"/>
</dbReference>
<keyword evidence="5" id="KW-0963">Cytoplasm</keyword>
<dbReference type="CDD" id="cd00814">
    <property type="entry name" value="MetRS_core"/>
    <property type="match status" value="1"/>
</dbReference>
<evidence type="ECO:0000256" key="14">
    <source>
        <dbReference type="ARBA" id="ARBA00047364"/>
    </source>
</evidence>
<evidence type="ECO:0000313" key="19">
    <source>
        <dbReference type="EMBL" id="CAH1114497.1"/>
    </source>
</evidence>
<dbReference type="SUPFAM" id="SSF47616">
    <property type="entry name" value="GST C-terminal domain-like"/>
    <property type="match status" value="1"/>
</dbReference>
<dbReference type="NCBIfam" id="NF001100">
    <property type="entry name" value="PRK00133.1"/>
    <property type="match status" value="1"/>
</dbReference>
<dbReference type="GO" id="GO:0004825">
    <property type="term" value="F:methionine-tRNA ligase activity"/>
    <property type="evidence" value="ECO:0007669"/>
    <property type="project" value="UniProtKB-EC"/>
</dbReference>
<reference evidence="19" key="1">
    <citation type="submission" date="2022-01" db="EMBL/GenBank/DDBJ databases">
        <authorList>
            <person name="King R."/>
        </authorList>
    </citation>
    <scope>NUCLEOTIDE SEQUENCE</scope>
</reference>
<dbReference type="Gene3D" id="1.20.1050.10">
    <property type="match status" value="1"/>
</dbReference>
<dbReference type="InterPro" id="IPR014729">
    <property type="entry name" value="Rossmann-like_a/b/a_fold"/>
</dbReference>
<dbReference type="FunFam" id="2.20.28.20:FF:000001">
    <property type="entry name" value="Methionine--tRNA ligase"/>
    <property type="match status" value="1"/>
</dbReference>
<dbReference type="PROSITE" id="PS51185">
    <property type="entry name" value="WHEP_TRS_2"/>
    <property type="match status" value="2"/>
</dbReference>
<dbReference type="InterPro" id="IPR036282">
    <property type="entry name" value="Glutathione-S-Trfase_C_sf"/>
</dbReference>
<dbReference type="InterPro" id="IPR041598">
    <property type="entry name" value="MARS_N"/>
</dbReference>
<keyword evidence="9 15" id="KW-0067">ATP-binding</keyword>
<dbReference type="InterPro" id="IPR033911">
    <property type="entry name" value="MetRS_core"/>
</dbReference>
<keyword evidence="8 15" id="KW-0547">Nucleotide-binding</keyword>
<dbReference type="Pfam" id="PF09334">
    <property type="entry name" value="tRNA-synt_1g"/>
    <property type="match status" value="1"/>
</dbReference>
<dbReference type="FunFam" id="1.10.730.10:FF:000031">
    <property type="entry name" value="Putative Methionyl-tRNA synthetase"/>
    <property type="match status" value="1"/>
</dbReference>
<evidence type="ECO:0000256" key="12">
    <source>
        <dbReference type="ARBA" id="ARBA00023146"/>
    </source>
</evidence>
<evidence type="ECO:0000259" key="18">
    <source>
        <dbReference type="PROSITE" id="PS51185"/>
    </source>
</evidence>
<dbReference type="NCBIfam" id="TIGR00398">
    <property type="entry name" value="metG"/>
    <property type="match status" value="1"/>
</dbReference>
<sequence>MVNIYTNENNPATLKLLIAKNLAKQVVDLKLVNVHDNCLPQPKRLPCLEIDKQILFSTNNAICYFITKTDDNFIEVTNLLDWEASTLSPQLAHVLGGSSRKESIKLALVSSLKFLNEYLQNKNFLVGNNITAADVSIWSTIYPLRICQKNFKEYLASLTNITTWVDALEVKQEFKEALSSFKLDSSLTYNALLAGAKYLSISDDNQKEKGSPQNEKEPVDEAVTSEEFAFAKESWKKDVTKQSKLKNAKTPVLPITGEKNVLITSALPYVNNVPHLGNIIGCVLSADVFARFSRLCNNNTLYICGTDEYGTATETKALEERLTCQQICDKYHKIHKEIYEWFNISFDHFGRTSTPEQTQICQDMFLTLNSNGFMFTESVEQLHCEKCNKFLADRFVEGGCPQPGCNYEDARGDQCDGCGKLVNAVELKNPRCKVCSDTPKLKMANQFFIDLPKLEPLIHHWVRLRCSGWSNNSQVIAKAWLKEGLKPRCITRDLKWGVPVPLDGFRSKVFYVWFDAPLGYLSITKAYTKDYEKWWKPSKEAEVTLYQFMAKDNVPFHSVLFPAMLLGANNGYATVNHLMATEYLNYEDGKFSKSRGVGVFGTDAQSTGIPSDIWRFYLLYVRPESQDSCFSWNDFATKNNSELLNNLGNFINRALVFAKNNFNKTIPPINPSDEDYNLLALCTREFKGYMESLEKVKLRDGIRHILSISRHGNQYMQANQPWVLLKGTDEQKLRAGTVIGICCNLACLIATLLQPYMPDTSENLKKQLNAKNLVLNPEVPEIVTMLPPGHKLGEPSPLFAKIEQSTIDELKQKFAGKQQPNATNASGDSSDLKALEAEVTKQADKVRHLKSSGTAKTVWQPEVAILLDLKKKLESAQKSSSTTSQPAQNCEINPEQVKELENEVTKQGLIVRKLKEGGIEKSVWQPEVDKLLALKKKLAQVSGPPSAPAQKSKKGKK</sequence>
<dbReference type="InterPro" id="IPR004046">
    <property type="entry name" value="GST_C"/>
</dbReference>
<dbReference type="Pfam" id="PF00458">
    <property type="entry name" value="WHEP-TRS"/>
    <property type="match status" value="2"/>
</dbReference>
<name>A0A9P0D586_9CUCU</name>
<keyword evidence="7 15" id="KW-0436">Ligase</keyword>
<proteinExistence type="inferred from homology"/>
<dbReference type="GO" id="GO:0005524">
    <property type="term" value="F:ATP binding"/>
    <property type="evidence" value="ECO:0007669"/>
    <property type="project" value="UniProtKB-KW"/>
</dbReference>
<dbReference type="AlphaFoldDB" id="A0A9P0D586"/>
<dbReference type="Gene3D" id="2.20.28.20">
    <property type="entry name" value="Methionyl-tRNA synthetase, Zn-domain"/>
    <property type="match status" value="1"/>
</dbReference>
<accession>A0A9P0D586</accession>
<dbReference type="SMART" id="SM00991">
    <property type="entry name" value="WHEP-TRS"/>
    <property type="match status" value="2"/>
</dbReference>
<feature type="domain" description="WHEP-TRS" evidence="18">
    <location>
        <begin position="831"/>
        <end position="887"/>
    </location>
</feature>
<dbReference type="Gene3D" id="3.40.50.620">
    <property type="entry name" value="HUPs"/>
    <property type="match status" value="1"/>
</dbReference>
<dbReference type="Gene3D" id="1.10.287.10">
    <property type="entry name" value="S15/NS1, RNA-binding"/>
    <property type="match status" value="2"/>
</dbReference>
<dbReference type="Gene3D" id="3.40.30.10">
    <property type="entry name" value="Glutaredoxin"/>
    <property type="match status" value="1"/>
</dbReference>
<dbReference type="PANTHER" id="PTHR45765">
    <property type="entry name" value="METHIONINE--TRNA LIGASE"/>
    <property type="match status" value="1"/>
</dbReference>
<dbReference type="InterPro" id="IPR000738">
    <property type="entry name" value="WHEP-TRS_dom"/>
</dbReference>
<dbReference type="PRINTS" id="PR01041">
    <property type="entry name" value="TRNASYNTHMET"/>
</dbReference>
<dbReference type="InterPro" id="IPR029038">
    <property type="entry name" value="MetRS_Zn"/>
</dbReference>
<keyword evidence="6" id="KW-0820">tRNA-binding</keyword>
<keyword evidence="11 15" id="KW-0648">Protein biosynthesis</keyword>
<feature type="domain" description="WHEP-TRS" evidence="18">
    <location>
        <begin position="896"/>
        <end position="952"/>
    </location>
</feature>
<dbReference type="GO" id="GO:0017101">
    <property type="term" value="C:aminoacyl-tRNA synthetase multienzyme complex"/>
    <property type="evidence" value="ECO:0007669"/>
    <property type="project" value="TreeGrafter"/>
</dbReference>
<dbReference type="PANTHER" id="PTHR45765:SF1">
    <property type="entry name" value="METHIONINE--TRNA LIGASE, CYTOPLASMIC"/>
    <property type="match status" value="1"/>
</dbReference>
<dbReference type="InterPro" id="IPR001412">
    <property type="entry name" value="aa-tRNA-synth_I_CS"/>
</dbReference>
<evidence type="ECO:0000313" key="20">
    <source>
        <dbReference type="Proteomes" id="UP001153636"/>
    </source>
</evidence>
<dbReference type="InterPro" id="IPR023458">
    <property type="entry name" value="Met-tRNA_ligase_1"/>
</dbReference>
<dbReference type="Pfam" id="PF14497">
    <property type="entry name" value="GST_C_3"/>
    <property type="match status" value="1"/>
</dbReference>
<dbReference type="GO" id="GO:0000049">
    <property type="term" value="F:tRNA binding"/>
    <property type="evidence" value="ECO:0007669"/>
    <property type="project" value="UniProtKB-KW"/>
</dbReference>
<evidence type="ECO:0000256" key="15">
    <source>
        <dbReference type="RuleBase" id="RU363039"/>
    </source>
</evidence>
<organism evidence="19 20">
    <name type="scientific">Psylliodes chrysocephalus</name>
    <dbReference type="NCBI Taxonomy" id="3402493"/>
    <lineage>
        <taxon>Eukaryota</taxon>
        <taxon>Metazoa</taxon>
        <taxon>Ecdysozoa</taxon>
        <taxon>Arthropoda</taxon>
        <taxon>Hexapoda</taxon>
        <taxon>Insecta</taxon>
        <taxon>Pterygota</taxon>
        <taxon>Neoptera</taxon>
        <taxon>Endopterygota</taxon>
        <taxon>Coleoptera</taxon>
        <taxon>Polyphaga</taxon>
        <taxon>Cucujiformia</taxon>
        <taxon>Chrysomeloidea</taxon>
        <taxon>Chrysomelidae</taxon>
        <taxon>Galerucinae</taxon>
        <taxon>Alticini</taxon>
        <taxon>Psylliodes</taxon>
    </lineage>
</organism>
<evidence type="ECO:0000256" key="3">
    <source>
        <dbReference type="ARBA" id="ARBA00012838"/>
    </source>
</evidence>
<evidence type="ECO:0000256" key="11">
    <source>
        <dbReference type="ARBA" id="ARBA00022917"/>
    </source>
</evidence>
<dbReference type="InterPro" id="IPR041872">
    <property type="entry name" value="Anticodon_Met"/>
</dbReference>
<dbReference type="SUPFAM" id="SSF47323">
    <property type="entry name" value="Anticodon-binding domain of a subclass of class I aminoacyl-tRNA synthetases"/>
    <property type="match status" value="1"/>
</dbReference>
<keyword evidence="20" id="KW-1185">Reference proteome</keyword>
<dbReference type="InterPro" id="IPR015413">
    <property type="entry name" value="Methionyl/Leucyl_tRNA_Synth"/>
</dbReference>
<dbReference type="EMBL" id="OV651820">
    <property type="protein sequence ID" value="CAH1114497.1"/>
    <property type="molecule type" value="Genomic_DNA"/>
</dbReference>
<dbReference type="EC" id="6.1.1.10" evidence="3"/>
<evidence type="ECO:0000256" key="6">
    <source>
        <dbReference type="ARBA" id="ARBA00022555"/>
    </source>
</evidence>
<evidence type="ECO:0000256" key="16">
    <source>
        <dbReference type="SAM" id="MobiDB-lite"/>
    </source>
</evidence>
<evidence type="ECO:0000259" key="17">
    <source>
        <dbReference type="PROSITE" id="PS50405"/>
    </source>
</evidence>
<dbReference type="Pfam" id="PF19303">
    <property type="entry name" value="Anticodon_3"/>
    <property type="match status" value="1"/>
</dbReference>
<dbReference type="CDD" id="cd00939">
    <property type="entry name" value="MetRS_RNA"/>
    <property type="match status" value="1"/>
</dbReference>
<comment type="similarity">
    <text evidence="2 15">Belongs to the class-I aminoacyl-tRNA synthetase family.</text>
</comment>
<evidence type="ECO:0000256" key="7">
    <source>
        <dbReference type="ARBA" id="ARBA00022598"/>
    </source>
</evidence>
<evidence type="ECO:0000256" key="10">
    <source>
        <dbReference type="ARBA" id="ARBA00022884"/>
    </source>
</evidence>
<comment type="catalytic activity">
    <reaction evidence="14">
        <text>tRNA(Met) + L-methionine + ATP = L-methionyl-tRNA(Met) + AMP + diphosphate</text>
        <dbReference type="Rhea" id="RHEA:13481"/>
        <dbReference type="Rhea" id="RHEA-COMP:9667"/>
        <dbReference type="Rhea" id="RHEA-COMP:9698"/>
        <dbReference type="ChEBI" id="CHEBI:30616"/>
        <dbReference type="ChEBI" id="CHEBI:33019"/>
        <dbReference type="ChEBI" id="CHEBI:57844"/>
        <dbReference type="ChEBI" id="CHEBI:78442"/>
        <dbReference type="ChEBI" id="CHEBI:78530"/>
        <dbReference type="ChEBI" id="CHEBI:456215"/>
        <dbReference type="EC" id="6.1.1.10"/>
    </reaction>
</comment>
<dbReference type="OrthoDB" id="5844513at2759"/>
<evidence type="ECO:0000256" key="13">
    <source>
        <dbReference type="ARBA" id="ARBA00030904"/>
    </source>
</evidence>
<dbReference type="PROSITE" id="PS50405">
    <property type="entry name" value="GST_CTER"/>
    <property type="match status" value="1"/>
</dbReference>
<keyword evidence="12 15" id="KW-0030">Aminoacyl-tRNA synthetase</keyword>
<evidence type="ECO:0000256" key="5">
    <source>
        <dbReference type="ARBA" id="ARBA00022490"/>
    </source>
</evidence>
<dbReference type="CDD" id="cd07957">
    <property type="entry name" value="Anticodon_Ia_Met"/>
    <property type="match status" value="1"/>
</dbReference>
<dbReference type="Proteomes" id="UP001153636">
    <property type="component" value="Chromosome 8"/>
</dbReference>
<evidence type="ECO:0000256" key="4">
    <source>
        <dbReference type="ARBA" id="ARBA00018335"/>
    </source>
</evidence>
<dbReference type="InterPro" id="IPR009080">
    <property type="entry name" value="tRNAsynth_Ia_anticodon-bd"/>
</dbReference>
<keyword evidence="10" id="KW-0694">RNA-binding</keyword>
<dbReference type="Pfam" id="PF18485">
    <property type="entry name" value="GST_N_5"/>
    <property type="match status" value="1"/>
</dbReference>
<dbReference type="PROSITE" id="PS00178">
    <property type="entry name" value="AA_TRNA_LIGASE_I"/>
    <property type="match status" value="1"/>
</dbReference>
<dbReference type="SUPFAM" id="SSF52374">
    <property type="entry name" value="Nucleotidylyl transferase"/>
    <property type="match status" value="1"/>
</dbReference>
<evidence type="ECO:0000256" key="2">
    <source>
        <dbReference type="ARBA" id="ARBA00005594"/>
    </source>
</evidence>
<dbReference type="GO" id="GO:0006431">
    <property type="term" value="P:methionyl-tRNA aminoacylation"/>
    <property type="evidence" value="ECO:0007669"/>
    <property type="project" value="InterPro"/>
</dbReference>
<comment type="subcellular location">
    <subcellularLocation>
        <location evidence="1">Cytoplasm</location>
    </subcellularLocation>
</comment>
<evidence type="ECO:0000256" key="9">
    <source>
        <dbReference type="ARBA" id="ARBA00022840"/>
    </source>
</evidence>
<gene>
    <name evidence="19" type="ORF">PSYICH_LOCUS14712</name>
</gene>
<dbReference type="InterPro" id="IPR014758">
    <property type="entry name" value="Met-tRNA_synth"/>
</dbReference>
<feature type="region of interest" description="Disordered" evidence="16">
    <location>
        <begin position="938"/>
        <end position="957"/>
    </location>
</feature>
<dbReference type="GO" id="GO:0005829">
    <property type="term" value="C:cytosol"/>
    <property type="evidence" value="ECO:0007669"/>
    <property type="project" value="TreeGrafter"/>
</dbReference>
<evidence type="ECO:0000256" key="8">
    <source>
        <dbReference type="ARBA" id="ARBA00022741"/>
    </source>
</evidence>